<dbReference type="EMBL" id="FLUO01000001">
    <property type="protein sequence ID" value="SBW09199.1"/>
    <property type="molecule type" value="Genomic_DNA"/>
</dbReference>
<gene>
    <name evidence="1" type="ORF">KL86APRO_12539</name>
</gene>
<protein>
    <recommendedName>
        <fullName evidence="2">ArsR family transcriptional regulator</fullName>
    </recommendedName>
</protein>
<organism evidence="1">
    <name type="scientific">uncultured Alphaproteobacteria bacterium</name>
    <dbReference type="NCBI Taxonomy" id="91750"/>
    <lineage>
        <taxon>Bacteria</taxon>
        <taxon>Pseudomonadati</taxon>
        <taxon>Pseudomonadota</taxon>
        <taxon>Alphaproteobacteria</taxon>
        <taxon>environmental samples</taxon>
    </lineage>
</organism>
<sequence length="100" mass="11068">MNAFAAAVAASRRTFILRLLVSLGDAANESVIHIATTQGGFAQATRDDIREDLDLLRARGCTTEKWFDDVVRVVTITERGEEAAYGRIEVAGVERSSWRR</sequence>
<name>A0A212KBV9_9PROT</name>
<evidence type="ECO:0000313" key="1">
    <source>
        <dbReference type="EMBL" id="SBW09199.1"/>
    </source>
</evidence>
<evidence type="ECO:0008006" key="2">
    <source>
        <dbReference type="Google" id="ProtNLM"/>
    </source>
</evidence>
<proteinExistence type="predicted"/>
<reference evidence="1" key="1">
    <citation type="submission" date="2016-04" db="EMBL/GenBank/DDBJ databases">
        <authorList>
            <person name="Evans L.H."/>
            <person name="Alamgir A."/>
            <person name="Owens N."/>
            <person name="Weber N.D."/>
            <person name="Virtaneva K."/>
            <person name="Barbian K."/>
            <person name="Babar A."/>
            <person name="Rosenke K."/>
        </authorList>
    </citation>
    <scope>NUCLEOTIDE SEQUENCE</scope>
    <source>
        <strain evidence="1">86</strain>
    </source>
</reference>
<accession>A0A212KBV9</accession>
<dbReference type="AlphaFoldDB" id="A0A212KBV9"/>